<evidence type="ECO:0000259" key="3">
    <source>
        <dbReference type="PROSITE" id="PS50250"/>
    </source>
</evidence>
<dbReference type="PANTHER" id="PTHR12387:SF0">
    <property type="entry name" value="26S PROTEASOME NON-ATPASE REGULATORY SUBUNIT 8"/>
    <property type="match status" value="1"/>
</dbReference>
<dbReference type="GO" id="GO:0043161">
    <property type="term" value="P:proteasome-mediated ubiquitin-dependent protein catabolic process"/>
    <property type="evidence" value="ECO:0007669"/>
    <property type="project" value="TreeGrafter"/>
</dbReference>
<evidence type="ECO:0000313" key="4">
    <source>
        <dbReference type="EMBL" id="CAH2351958.1"/>
    </source>
</evidence>
<dbReference type="OrthoDB" id="8775810at2759"/>
<evidence type="ECO:0000256" key="1">
    <source>
        <dbReference type="ARBA" id="ARBA00009627"/>
    </source>
</evidence>
<protein>
    <submittedName>
        <fullName evidence="4">26S proteasome regulatory subunit Rpn12p</fullName>
    </submittedName>
</protein>
<comment type="similarity">
    <text evidence="1">Belongs to the proteasome subunit S14 family.</text>
</comment>
<sequence length="286" mass="33084">MSLQKLTAELYQSFESKNYEQCQKLLPPIKIELIKHNLLVPTTLNTATTDQLNDLKIAQKILEIGALSSLLSNSYQSFENYFAQLKPFYESIKLTTSSSTTTKKSLLNSETTKIVSLYLLYLLSQGSISKFHIELETIYNSSQFDAEKDKYLQFPINLERNLMEGNYIKIWKLLNESDSKLPCQEYTHFTSTLITALRFEISKSLERTYDFLPINNCKSLLYFPQEQSDQVFEKILKEELEVENWEFLDGKIYFNVKDVESLEGEKNSTTIINNVLSYAGEIESIV</sequence>
<dbReference type="InterPro" id="IPR006746">
    <property type="entry name" value="26S_Psome_Rpn12"/>
</dbReference>
<accession>A0A9P0QNF3</accession>
<dbReference type="Gene3D" id="1.25.40.990">
    <property type="match status" value="1"/>
</dbReference>
<evidence type="ECO:0000313" key="5">
    <source>
        <dbReference type="Proteomes" id="UP000837801"/>
    </source>
</evidence>
<keyword evidence="2 4" id="KW-0647">Proteasome</keyword>
<dbReference type="GO" id="GO:0005634">
    <property type="term" value="C:nucleus"/>
    <property type="evidence" value="ECO:0007669"/>
    <property type="project" value="TreeGrafter"/>
</dbReference>
<dbReference type="GO" id="GO:0008541">
    <property type="term" value="C:proteasome regulatory particle, lid subcomplex"/>
    <property type="evidence" value="ECO:0007669"/>
    <property type="project" value="TreeGrafter"/>
</dbReference>
<dbReference type="PROSITE" id="PS50250">
    <property type="entry name" value="PCI"/>
    <property type="match status" value="1"/>
</dbReference>
<dbReference type="Pfam" id="PF10075">
    <property type="entry name" value="CSN8_PSD8_EIF3K"/>
    <property type="match status" value="1"/>
</dbReference>
<gene>
    <name evidence="4" type="ORF">CLIB1423_05S02278</name>
</gene>
<dbReference type="AlphaFoldDB" id="A0A9P0QNF3"/>
<proteinExistence type="inferred from homology"/>
<organism evidence="4 5">
    <name type="scientific">[Candida] railenensis</name>
    <dbReference type="NCBI Taxonomy" id="45579"/>
    <lineage>
        <taxon>Eukaryota</taxon>
        <taxon>Fungi</taxon>
        <taxon>Dikarya</taxon>
        <taxon>Ascomycota</taxon>
        <taxon>Saccharomycotina</taxon>
        <taxon>Pichiomycetes</taxon>
        <taxon>Debaryomycetaceae</taxon>
        <taxon>Kurtzmaniella</taxon>
    </lineage>
</organism>
<feature type="domain" description="PCI" evidence="3">
    <location>
        <begin position="87"/>
        <end position="266"/>
    </location>
</feature>
<dbReference type="Proteomes" id="UP000837801">
    <property type="component" value="Unassembled WGS sequence"/>
</dbReference>
<dbReference type="InterPro" id="IPR033464">
    <property type="entry name" value="CSN8_PSD8_EIF3K"/>
</dbReference>
<keyword evidence="5" id="KW-1185">Reference proteome</keyword>
<evidence type="ECO:0000256" key="2">
    <source>
        <dbReference type="ARBA" id="ARBA00022942"/>
    </source>
</evidence>
<name>A0A9P0QNF3_9ASCO</name>
<dbReference type="GO" id="GO:0005829">
    <property type="term" value="C:cytosol"/>
    <property type="evidence" value="ECO:0007669"/>
    <property type="project" value="TreeGrafter"/>
</dbReference>
<dbReference type="EMBL" id="CAKXYY010000005">
    <property type="protein sequence ID" value="CAH2351958.1"/>
    <property type="molecule type" value="Genomic_DNA"/>
</dbReference>
<reference evidence="4" key="1">
    <citation type="submission" date="2022-03" db="EMBL/GenBank/DDBJ databases">
        <authorList>
            <person name="Legras J.-L."/>
            <person name="Devillers H."/>
            <person name="Grondin C."/>
        </authorList>
    </citation>
    <scope>NUCLEOTIDE SEQUENCE</scope>
    <source>
        <strain evidence="4">CLIB 1423</strain>
    </source>
</reference>
<dbReference type="PANTHER" id="PTHR12387">
    <property type="entry name" value="26S PROTEASOME NON-ATPASE REGULATORY SUBUNIT 8"/>
    <property type="match status" value="1"/>
</dbReference>
<dbReference type="InterPro" id="IPR000717">
    <property type="entry name" value="PCI_dom"/>
</dbReference>
<comment type="caution">
    <text evidence="4">The sequence shown here is derived from an EMBL/GenBank/DDBJ whole genome shotgun (WGS) entry which is preliminary data.</text>
</comment>